<dbReference type="InterPro" id="IPR011545">
    <property type="entry name" value="DEAD/DEAH_box_helicase_dom"/>
</dbReference>
<evidence type="ECO:0000313" key="13">
    <source>
        <dbReference type="Proteomes" id="UP000013827"/>
    </source>
</evidence>
<keyword evidence="2 9" id="KW-0547">Nucleotide-binding</keyword>
<dbReference type="STRING" id="2903.R1FXA3"/>
<dbReference type="GO" id="GO:0003724">
    <property type="term" value="F:RNA helicase activity"/>
    <property type="evidence" value="ECO:0007669"/>
    <property type="project" value="TreeGrafter"/>
</dbReference>
<dbReference type="PROSITE" id="PS51194">
    <property type="entry name" value="HELICASE_CTER"/>
    <property type="match status" value="1"/>
</dbReference>
<keyword evidence="3 9" id="KW-0378">Hydrolase</keyword>
<dbReference type="GO" id="GO:0005829">
    <property type="term" value="C:cytosol"/>
    <property type="evidence" value="ECO:0007669"/>
    <property type="project" value="TreeGrafter"/>
</dbReference>
<dbReference type="PANTHER" id="PTHR47959">
    <property type="entry name" value="ATP-DEPENDENT RNA HELICASE RHLE-RELATED"/>
    <property type="match status" value="1"/>
</dbReference>
<dbReference type="OMA" id="KVSSWIM"/>
<dbReference type="SUPFAM" id="SSF52540">
    <property type="entry name" value="P-loop containing nucleoside triphosphate hydrolases"/>
    <property type="match status" value="2"/>
</dbReference>
<dbReference type="PANTHER" id="PTHR47959:SF15">
    <property type="entry name" value="RNA HELICASE"/>
    <property type="match status" value="1"/>
</dbReference>
<evidence type="ECO:0000259" key="11">
    <source>
        <dbReference type="PROSITE" id="PS51194"/>
    </source>
</evidence>
<dbReference type="Pfam" id="PF00271">
    <property type="entry name" value="Helicase_C"/>
    <property type="match status" value="1"/>
</dbReference>
<keyword evidence="13" id="KW-1185">Reference proteome</keyword>
<evidence type="ECO:0000256" key="2">
    <source>
        <dbReference type="ARBA" id="ARBA00022741"/>
    </source>
</evidence>
<keyword evidence="4 9" id="KW-0347">Helicase</keyword>
<dbReference type="eggNOG" id="KOG0344">
    <property type="taxonomic scope" value="Eukaryota"/>
</dbReference>
<evidence type="ECO:0000313" key="12">
    <source>
        <dbReference type="EnsemblProtists" id="EOD38134"/>
    </source>
</evidence>
<evidence type="ECO:0000256" key="7">
    <source>
        <dbReference type="ARBA" id="ARBA00024355"/>
    </source>
</evidence>
<dbReference type="HOGENOM" id="CLU_003041_1_4_1"/>
<dbReference type="Gene3D" id="3.40.50.300">
    <property type="entry name" value="P-loop containing nucleotide triphosphate hydrolases"/>
    <property type="match status" value="3"/>
</dbReference>
<dbReference type="InterPro" id="IPR000629">
    <property type="entry name" value="RNA-helicase_DEAD-box_CS"/>
</dbReference>
<evidence type="ECO:0000256" key="1">
    <source>
        <dbReference type="ARBA" id="ARBA00012552"/>
    </source>
</evidence>
<organism evidence="12 13">
    <name type="scientific">Emiliania huxleyi (strain CCMP1516)</name>
    <dbReference type="NCBI Taxonomy" id="280463"/>
    <lineage>
        <taxon>Eukaryota</taxon>
        <taxon>Haptista</taxon>
        <taxon>Haptophyta</taxon>
        <taxon>Prymnesiophyceae</taxon>
        <taxon>Isochrysidales</taxon>
        <taxon>Noelaerhabdaceae</taxon>
        <taxon>Emiliania</taxon>
    </lineage>
</organism>
<protein>
    <recommendedName>
        <fullName evidence="1">RNA helicase</fullName>
        <ecNumber evidence="1">3.6.4.13</ecNumber>
    </recommendedName>
</protein>
<dbReference type="SMART" id="SM00487">
    <property type="entry name" value="DEXDc"/>
    <property type="match status" value="1"/>
</dbReference>
<sequence>MDRIAWLFTASASDDANQLRKALRIHAYGNDVPPLAQSAHQLSEAHGLRPYLYQNMMTAGYHELTRVQMQAVPALLAGRELLACAPTGSGKTAAFVVLKLAAGGKVSVALLTRKMEVRLLVLDEADKLLELGFLEQVDTLLAACSHAEVSRALFSATMLPAIESLADTVLRQPVRVVVGEKNAAAETVEQSLVFVGREDGKMLALRQMIRQGIQPPERAVQLFHELVLDGLRAQRDAIVDQFRKGQVWARGMDFKGVKLVVNFDFPQTTVSYIHRIGRTGRAGMRGKAVTFFTEQEARPSDVEQLRSIANVMKASGCGVPDWMLRLQPMRKQKRKAIAVKPRSRKAVAKRARTEPVSARGVLV</sequence>
<comment type="similarity">
    <text evidence="7">Belongs to the DEAD box helicase family. DDX52/ROK1 subfamily.</text>
</comment>
<dbReference type="GO" id="GO:0005524">
    <property type="term" value="F:ATP binding"/>
    <property type="evidence" value="ECO:0007669"/>
    <property type="project" value="UniProtKB-KW"/>
</dbReference>
<evidence type="ECO:0000259" key="10">
    <source>
        <dbReference type="PROSITE" id="PS51192"/>
    </source>
</evidence>
<comment type="catalytic activity">
    <reaction evidence="8">
        <text>ATP + H2O = ADP + phosphate + H(+)</text>
        <dbReference type="Rhea" id="RHEA:13065"/>
        <dbReference type="ChEBI" id="CHEBI:15377"/>
        <dbReference type="ChEBI" id="CHEBI:15378"/>
        <dbReference type="ChEBI" id="CHEBI:30616"/>
        <dbReference type="ChEBI" id="CHEBI:43474"/>
        <dbReference type="ChEBI" id="CHEBI:456216"/>
        <dbReference type="EC" id="3.6.4.13"/>
    </reaction>
</comment>
<dbReference type="GO" id="GO:0003676">
    <property type="term" value="F:nucleic acid binding"/>
    <property type="evidence" value="ECO:0007669"/>
    <property type="project" value="InterPro"/>
</dbReference>
<dbReference type="EC" id="3.6.4.13" evidence="1"/>
<dbReference type="KEGG" id="ehx:EMIHUDRAFT_200611"/>
<feature type="domain" description="Helicase C-terminal" evidence="11">
    <location>
        <begin position="169"/>
        <end position="327"/>
    </location>
</feature>
<dbReference type="InterPro" id="IPR014001">
    <property type="entry name" value="Helicase_ATP-bd"/>
</dbReference>
<reference evidence="12" key="2">
    <citation type="submission" date="2024-10" db="UniProtKB">
        <authorList>
            <consortium name="EnsemblProtists"/>
        </authorList>
    </citation>
    <scope>IDENTIFICATION</scope>
</reference>
<evidence type="ECO:0000256" key="5">
    <source>
        <dbReference type="ARBA" id="ARBA00022840"/>
    </source>
</evidence>
<evidence type="ECO:0000256" key="8">
    <source>
        <dbReference type="ARBA" id="ARBA00047984"/>
    </source>
</evidence>
<accession>A0A0D3KQU9</accession>
<dbReference type="Pfam" id="PF00270">
    <property type="entry name" value="DEAD"/>
    <property type="match status" value="2"/>
</dbReference>
<dbReference type="RefSeq" id="XP_005790563.1">
    <property type="nucleotide sequence ID" value="XM_005790506.1"/>
</dbReference>
<dbReference type="GO" id="GO:0016787">
    <property type="term" value="F:hydrolase activity"/>
    <property type="evidence" value="ECO:0007669"/>
    <property type="project" value="UniProtKB-KW"/>
</dbReference>
<evidence type="ECO:0000256" key="9">
    <source>
        <dbReference type="RuleBase" id="RU000492"/>
    </source>
</evidence>
<dbReference type="CDD" id="cd18787">
    <property type="entry name" value="SF2_C_DEAD"/>
    <property type="match status" value="1"/>
</dbReference>
<dbReference type="PaxDb" id="2903-EOD38134"/>
<dbReference type="InterPro" id="IPR050079">
    <property type="entry name" value="DEAD_box_RNA_helicase"/>
</dbReference>
<dbReference type="InterPro" id="IPR001650">
    <property type="entry name" value="Helicase_C-like"/>
</dbReference>
<dbReference type="AlphaFoldDB" id="A0A0D3KQU9"/>
<evidence type="ECO:0000256" key="4">
    <source>
        <dbReference type="ARBA" id="ARBA00022806"/>
    </source>
</evidence>
<keyword evidence="5 9" id="KW-0067">ATP-binding</keyword>
<evidence type="ECO:0000256" key="3">
    <source>
        <dbReference type="ARBA" id="ARBA00022801"/>
    </source>
</evidence>
<dbReference type="SMART" id="SM00490">
    <property type="entry name" value="HELICc"/>
    <property type="match status" value="1"/>
</dbReference>
<dbReference type="GeneID" id="17283534"/>
<proteinExistence type="inferred from homology"/>
<reference evidence="13" key="1">
    <citation type="journal article" date="2013" name="Nature">
        <title>Pan genome of the phytoplankton Emiliania underpins its global distribution.</title>
        <authorList>
            <person name="Read B.A."/>
            <person name="Kegel J."/>
            <person name="Klute M.J."/>
            <person name="Kuo A."/>
            <person name="Lefebvre S.C."/>
            <person name="Maumus F."/>
            <person name="Mayer C."/>
            <person name="Miller J."/>
            <person name="Monier A."/>
            <person name="Salamov A."/>
            <person name="Young J."/>
            <person name="Aguilar M."/>
            <person name="Claverie J.M."/>
            <person name="Frickenhaus S."/>
            <person name="Gonzalez K."/>
            <person name="Herman E.K."/>
            <person name="Lin Y.C."/>
            <person name="Napier J."/>
            <person name="Ogata H."/>
            <person name="Sarno A.F."/>
            <person name="Shmutz J."/>
            <person name="Schroeder D."/>
            <person name="de Vargas C."/>
            <person name="Verret F."/>
            <person name="von Dassow P."/>
            <person name="Valentin K."/>
            <person name="Van de Peer Y."/>
            <person name="Wheeler G."/>
            <person name="Dacks J.B."/>
            <person name="Delwiche C.F."/>
            <person name="Dyhrman S.T."/>
            <person name="Glockner G."/>
            <person name="John U."/>
            <person name="Richards T."/>
            <person name="Worden A.Z."/>
            <person name="Zhang X."/>
            <person name="Grigoriev I.V."/>
            <person name="Allen A.E."/>
            <person name="Bidle K."/>
            <person name="Borodovsky M."/>
            <person name="Bowler C."/>
            <person name="Brownlee C."/>
            <person name="Cock J.M."/>
            <person name="Elias M."/>
            <person name="Gladyshev V.N."/>
            <person name="Groth M."/>
            <person name="Guda C."/>
            <person name="Hadaegh A."/>
            <person name="Iglesias-Rodriguez M.D."/>
            <person name="Jenkins J."/>
            <person name="Jones B.M."/>
            <person name="Lawson T."/>
            <person name="Leese F."/>
            <person name="Lindquist E."/>
            <person name="Lobanov A."/>
            <person name="Lomsadze A."/>
            <person name="Malik S.B."/>
            <person name="Marsh M.E."/>
            <person name="Mackinder L."/>
            <person name="Mock T."/>
            <person name="Mueller-Roeber B."/>
            <person name="Pagarete A."/>
            <person name="Parker M."/>
            <person name="Probert I."/>
            <person name="Quesneville H."/>
            <person name="Raines C."/>
            <person name="Rensing S.A."/>
            <person name="Riano-Pachon D.M."/>
            <person name="Richier S."/>
            <person name="Rokitta S."/>
            <person name="Shiraiwa Y."/>
            <person name="Soanes D.M."/>
            <person name="van der Giezen M."/>
            <person name="Wahlund T.M."/>
            <person name="Williams B."/>
            <person name="Wilson W."/>
            <person name="Wolfe G."/>
            <person name="Wurch L.L."/>
        </authorList>
    </citation>
    <scope>NUCLEOTIDE SEQUENCE</scope>
</reference>
<dbReference type="PROSITE" id="PS00039">
    <property type="entry name" value="DEAD_ATP_HELICASE"/>
    <property type="match status" value="1"/>
</dbReference>
<evidence type="ECO:0000256" key="6">
    <source>
        <dbReference type="ARBA" id="ARBA00022884"/>
    </source>
</evidence>
<keyword evidence="6" id="KW-0694">RNA-binding</keyword>
<feature type="domain" description="Helicase ATP-binding" evidence="10">
    <location>
        <begin position="110"/>
        <end position="176"/>
    </location>
</feature>
<dbReference type="EnsemblProtists" id="EOD38134">
    <property type="protein sequence ID" value="EOD38134"/>
    <property type="gene ID" value="EMIHUDRAFT_200611"/>
</dbReference>
<name>A0A0D3KQU9_EMIH1</name>
<dbReference type="PROSITE" id="PS51192">
    <property type="entry name" value="HELICASE_ATP_BIND_1"/>
    <property type="match status" value="1"/>
</dbReference>
<dbReference type="Proteomes" id="UP000013827">
    <property type="component" value="Unassembled WGS sequence"/>
</dbReference>
<dbReference type="InterPro" id="IPR027417">
    <property type="entry name" value="P-loop_NTPase"/>
</dbReference>